<dbReference type="GO" id="GO:0034203">
    <property type="term" value="P:glycolipid translocation"/>
    <property type="evidence" value="ECO:0007669"/>
    <property type="project" value="TreeGrafter"/>
</dbReference>
<dbReference type="PANTHER" id="PTHR13117:SF5">
    <property type="entry name" value="PROTEIN RFT1 HOMOLOG"/>
    <property type="match status" value="1"/>
</dbReference>
<feature type="transmembrane region" description="Helical" evidence="9">
    <location>
        <begin position="21"/>
        <end position="44"/>
    </location>
</feature>
<feature type="transmembrane region" description="Helical" evidence="9">
    <location>
        <begin position="182"/>
        <end position="202"/>
    </location>
</feature>
<evidence type="ECO:0000256" key="6">
    <source>
        <dbReference type="ARBA" id="ARBA00022989"/>
    </source>
</evidence>
<proteinExistence type="inferred from homology"/>
<comment type="subcellular location">
    <subcellularLocation>
        <location evidence="1 9">Endoplasmic reticulum membrane</location>
        <topology evidence="1 9">Multi-pass membrane protein</topology>
    </subcellularLocation>
</comment>
<dbReference type="OrthoDB" id="9979195at2759"/>
<evidence type="ECO:0000256" key="7">
    <source>
        <dbReference type="ARBA" id="ARBA00023136"/>
    </source>
</evidence>
<feature type="transmembrane region" description="Helical" evidence="9">
    <location>
        <begin position="93"/>
        <end position="115"/>
    </location>
</feature>
<sequence>MAPARVTRSKSSAAAKKSSPSFAIGFAYLLATQLTSKLLPFFINTLVARRLTPEEFGVPTVHFYLLSTVILTTREGFRRALMRDSVEESSLGYAWLVLPVGGFLSIAVPFAVVWSQNISTSTPYGQALLYYGVAAFIELCAEPHYIRAMRMSAFKLRLSAETTSTVLRSFLTYALVSYNQDVVLAFAYSQLAYAISMAVIYLNAAPNASERETGKDEATVKLIGIFSLQAVWKLILAEGEKAALIAVAAADEVGVYGLVASLGAAFARLVLQPFEEAAFVIFTRNVSSKTRSAKEKDVFNALLRVAIIFGSTAALMGPHFSWLALRILYGERWANQHFASETLGFYAILLLPLAVNGITEAYAHAVMSSSELSSSNIWLLVCSLVNVGGTLLLQKSLGPVSLLVANAVSMVVRIAFTGSYIRRRFVRLKVNTDLKFLSKTYLLVLVVFSIVAHASARVLRRNPTSLALLAHTGCGAAILAVLLVTLYFNERDALLHLSRNDKGD</sequence>
<protein>
    <recommendedName>
        <fullName evidence="9">Protein RFT1 homolog</fullName>
    </recommendedName>
</protein>
<reference evidence="10 11" key="2">
    <citation type="journal article" date="2014" name="BMC Genomics">
        <title>An improved genome of the model marine alga Ostreococcus tauri unfolds by assessing Illumina de novo assemblies.</title>
        <authorList>
            <person name="Blanc-Mathieu R."/>
            <person name="Verhelst B."/>
            <person name="Derelle E."/>
            <person name="Rombauts S."/>
            <person name="Bouget F.Y."/>
            <person name="Carre I."/>
            <person name="Chateau A."/>
            <person name="Eyre-Walker A."/>
            <person name="Grimsley N."/>
            <person name="Moreau H."/>
            <person name="Piegu B."/>
            <person name="Rivals E."/>
            <person name="Schackwitz W."/>
            <person name="Van de Peer Y."/>
            <person name="Piganeau G."/>
        </authorList>
    </citation>
    <scope>NUCLEOTIDE SEQUENCE [LARGE SCALE GENOMIC DNA]</scope>
    <source>
        <strain evidence="11">OTTH 0595 / CCAP 157/2 / RCC745</strain>
    </source>
</reference>
<dbReference type="EMBL" id="CAID01000004">
    <property type="protein sequence ID" value="CEF97499.1"/>
    <property type="molecule type" value="Genomic_DNA"/>
</dbReference>
<dbReference type="Proteomes" id="UP000009170">
    <property type="component" value="Unassembled WGS sequence"/>
</dbReference>
<dbReference type="RefSeq" id="XP_022838723.1">
    <property type="nucleotide sequence ID" value="XM_022984453.1"/>
</dbReference>
<feature type="transmembrane region" description="Helical" evidence="9">
    <location>
        <begin position="375"/>
        <end position="394"/>
    </location>
</feature>
<feature type="transmembrane region" description="Helical" evidence="9">
    <location>
        <begin position="127"/>
        <end position="146"/>
    </location>
</feature>
<feature type="transmembrane region" description="Helical" evidence="9">
    <location>
        <begin position="400"/>
        <end position="421"/>
    </location>
</feature>
<dbReference type="GO" id="GO:0006488">
    <property type="term" value="P:dolichol-linked oligosaccharide biosynthetic process"/>
    <property type="evidence" value="ECO:0007669"/>
    <property type="project" value="InterPro"/>
</dbReference>
<evidence type="ECO:0000256" key="3">
    <source>
        <dbReference type="ARBA" id="ARBA00010288"/>
    </source>
</evidence>
<dbReference type="AlphaFoldDB" id="A0A090M5W8"/>
<evidence type="ECO:0000256" key="2">
    <source>
        <dbReference type="ARBA" id="ARBA00004922"/>
    </source>
</evidence>
<feature type="transmembrane region" description="Helical" evidence="9">
    <location>
        <begin position="301"/>
        <end position="323"/>
    </location>
</feature>
<feature type="transmembrane region" description="Helical" evidence="9">
    <location>
        <begin position="465"/>
        <end position="489"/>
    </location>
</feature>
<evidence type="ECO:0000313" key="10">
    <source>
        <dbReference type="EMBL" id="CEF97499.1"/>
    </source>
</evidence>
<dbReference type="GeneID" id="9834241"/>
<keyword evidence="6 9" id="KW-1133">Transmembrane helix</keyword>
<gene>
    <name evidence="10" type="ORF">OT_ostta04g01420</name>
</gene>
<keyword evidence="7 9" id="KW-0472">Membrane</keyword>
<comment type="similarity">
    <text evidence="3 9">Belongs to the RFT1 family.</text>
</comment>
<evidence type="ECO:0000313" key="11">
    <source>
        <dbReference type="Proteomes" id="UP000009170"/>
    </source>
</evidence>
<dbReference type="GO" id="GO:0005789">
    <property type="term" value="C:endoplasmic reticulum membrane"/>
    <property type="evidence" value="ECO:0007669"/>
    <property type="project" value="UniProtKB-SubCell"/>
</dbReference>
<comment type="pathway">
    <text evidence="2">Protein modification; protein glycosylation.</text>
</comment>
<comment type="caution">
    <text evidence="10">The sequence shown here is derived from an EMBL/GenBank/DDBJ whole genome shotgun (WGS) entry which is preliminary data.</text>
</comment>
<keyword evidence="5" id="KW-0256">Endoplasmic reticulum</keyword>
<evidence type="ECO:0000256" key="8">
    <source>
        <dbReference type="ARBA" id="ARBA00045912"/>
    </source>
</evidence>
<evidence type="ECO:0000256" key="9">
    <source>
        <dbReference type="RuleBase" id="RU365067"/>
    </source>
</evidence>
<reference evidence="11" key="1">
    <citation type="journal article" date="2006" name="Proc. Natl. Acad. Sci. U.S.A.">
        <title>Genome analysis of the smallest free-living eukaryote Ostreococcus tauri unveils many unique features.</title>
        <authorList>
            <person name="Derelle E."/>
            <person name="Ferraz C."/>
            <person name="Rombauts S."/>
            <person name="Rouze P."/>
            <person name="Worden A.Z."/>
            <person name="Robbens S."/>
            <person name="Partensky F."/>
            <person name="Degroeve S."/>
            <person name="Echeynie S."/>
            <person name="Cooke R."/>
            <person name="Saeys Y."/>
            <person name="Wuyts J."/>
            <person name="Jabbari K."/>
            <person name="Bowler C."/>
            <person name="Panaud O."/>
            <person name="Piegu B."/>
            <person name="Ball S.G."/>
            <person name="Ral J.-P."/>
            <person name="Bouget F.-Y."/>
            <person name="Piganeau G."/>
            <person name="De Baets B."/>
            <person name="Picard A."/>
            <person name="Delseny M."/>
            <person name="Demaille J."/>
            <person name="Van de Peer Y."/>
            <person name="Moreau H."/>
        </authorList>
    </citation>
    <scope>NUCLEOTIDE SEQUENCE [LARGE SCALE GENOMIC DNA]</scope>
    <source>
        <strain evidence="11">OTTH 0595 / CCAP 157/2 / RCC745</strain>
    </source>
</reference>
<dbReference type="InterPro" id="IPR007594">
    <property type="entry name" value="RFT1"/>
</dbReference>
<dbReference type="PANTHER" id="PTHR13117">
    <property type="entry name" value="ENDOPLASMIC RETICULUM MULTISPAN TRANSMEMBRANE PROTEIN-RELATED"/>
    <property type="match status" value="1"/>
</dbReference>
<feature type="transmembrane region" description="Helical" evidence="9">
    <location>
        <begin position="441"/>
        <end position="459"/>
    </location>
</feature>
<dbReference type="Pfam" id="PF04506">
    <property type="entry name" value="Rft-1"/>
    <property type="match status" value="1"/>
</dbReference>
<evidence type="ECO:0000256" key="4">
    <source>
        <dbReference type="ARBA" id="ARBA00022692"/>
    </source>
</evidence>
<feature type="transmembrane region" description="Helical" evidence="9">
    <location>
        <begin position="343"/>
        <end position="363"/>
    </location>
</feature>
<name>A0A090M5W8_OSTTA</name>
<evidence type="ECO:0000256" key="1">
    <source>
        <dbReference type="ARBA" id="ARBA00004477"/>
    </source>
</evidence>
<dbReference type="InParanoid" id="A0A090M5W8"/>
<comment type="function">
    <text evidence="8 9">Intramembrane glycolipid transporter that operates in the biosynthetic pathway of dolichol-linked oligosaccharides, the glycan precursors employed in protein asparagine (N)-glycosylation. The sequential addition of sugars to dolichol pyrophosphate produces dolichol-linked oligosaccharides containing fourteen sugars, including two GlcNAcs, nine mannoses and three glucoses. Once assembled, the oligosaccharide is transferred from the lipid to nascent proteins by oligosaccharyltransferases. The assembly of dolichol-linked oligosaccharides begins on the cytosolic side of the endoplasmic reticulum membrane and finishes in its lumen. RFT1 could mediate the translocation of the cytosolically oriented intermediate DolPP-GlcNAc2Man5, produced by ALG11, into the ER lumen where dolichol-linked oligosaccharides assembly continues. However, the intramembrane lipid transporter activity could not be confirmed in vitro.</text>
</comment>
<keyword evidence="4 9" id="KW-0812">Transmembrane</keyword>
<dbReference type="STRING" id="70448.A0A090M5W8"/>
<evidence type="ECO:0000256" key="5">
    <source>
        <dbReference type="ARBA" id="ARBA00022824"/>
    </source>
</evidence>
<dbReference type="KEGG" id="ota:OT_ostta04g01420"/>
<dbReference type="FunCoup" id="A0A090M5W8">
    <property type="interactions" value="1833"/>
</dbReference>
<organism evidence="10 11">
    <name type="scientific">Ostreococcus tauri</name>
    <name type="common">Marine green alga</name>
    <dbReference type="NCBI Taxonomy" id="70448"/>
    <lineage>
        <taxon>Eukaryota</taxon>
        <taxon>Viridiplantae</taxon>
        <taxon>Chlorophyta</taxon>
        <taxon>Mamiellophyceae</taxon>
        <taxon>Mamiellales</taxon>
        <taxon>Bathycoccaceae</taxon>
        <taxon>Ostreococcus</taxon>
    </lineage>
</organism>
<keyword evidence="11" id="KW-1185">Reference proteome</keyword>
<accession>A0A090M5W8</accession>